<keyword evidence="2" id="KW-1133">Transmembrane helix</keyword>
<feature type="region of interest" description="Disordered" evidence="1">
    <location>
        <begin position="314"/>
        <end position="388"/>
    </location>
</feature>
<keyword evidence="5" id="KW-1185">Reference proteome</keyword>
<evidence type="ECO:0000313" key="5">
    <source>
        <dbReference type="Proteomes" id="UP001152797"/>
    </source>
</evidence>
<reference evidence="3" key="1">
    <citation type="submission" date="2022-10" db="EMBL/GenBank/DDBJ databases">
        <authorList>
            <person name="Chen Y."/>
            <person name="Dougan E. K."/>
            <person name="Chan C."/>
            <person name="Rhodes N."/>
            <person name="Thang M."/>
        </authorList>
    </citation>
    <scope>NUCLEOTIDE SEQUENCE</scope>
</reference>
<sequence>MDRAVLPCGAIAGVSLLGWSWLQAEGPRLAANTLIHLSRPLWPLVLEELLPGQHWYQSVIWVVQAILGILYWLLCLVGSSLEAFTRCWQQVLTSRLGGRQPPGPCTATEQEGVFTWQVMAVVAGAAPLPLGTFVLVSRPPEWDEVLVIGFSEDQTIALCRTTVTDGTDWAWVLVHMNGLHLRLVHVAADGSHRAPPGVDENHVNWICIPPAGAQPWRPGAPEMANRTVEGNMILTQYRMNPGQWIVNQPGVSGDLQPMAMQLPGPIGPGGAGGGALGGGPGGAPALGVGAPLGGQTQLPDLKALEDAVTQLQAMALSPSSARHGRGRSQKKDKEKKKKKKRSKKKKSRSSSSSSSSSRSRSASASSGSSGGKKRPLRLREDGKDRKVPLSSLTHVDQLKLKKRGDLVAFAARHPGALTAHFLASVFTRLSKGSLTRSSQLRQVSVTSWAHQFSGLTEIRDMKEVATLAEILDMVNRKEIAQALDVLCQRILAIQAAKQKGGTWERAEAIELVDNRKALASTSMLVGQALVAALNWPGSDGGLPAQVRRTFRILGKPWCMAEFKTEGISKKVLAAESPAHVFPLPPMSMKGQLLSLADCGNDVARQCLYYGGNLIVSVLNWLHGGREGHHDEVLSAAHKRVHGRIASILQAQVLTDEPVLSSQGVDAYLRHSQLYNGSGVVLALGVRGGVPDRAADVLLADHLEPHFPEMSQQIRNPTRLLFASRKRPKLVKRGYTWLAPSYPELVRKNVKAGLHKLKHPHQVAQHRGKLVLAGAFAVMKDDKEVADGPVGCVGQLYTFHRGELPIWGSIIDDIWALDHKETAGCQPIGPSWLQRAEDSWCLRGVEPNSKKSVNAAEGEEIQGIGRAFGIVPEVVVRTLARYTDHHKIYTNLSLPWGIGLKQPHQCPMRKVRIPNERIKWTKIGIPWQCSHITLGEGDAACWTAEDRLRFESSPRKAESSELASAEPIIEIAELGLPGRKAPRPLRARSSPWVPLSYCGKQEQAAVNVGSALFLITVGLLGEIAIGGGWVGLAHPADRGRDPYPSFFCTEEVKYFMRKFKLKYQALCDAICT</sequence>
<evidence type="ECO:0000313" key="4">
    <source>
        <dbReference type="EMBL" id="CAL4779649.1"/>
    </source>
</evidence>
<gene>
    <name evidence="3" type="ORF">C1SCF055_LOCUS19175</name>
</gene>
<organism evidence="3">
    <name type="scientific">Cladocopium goreaui</name>
    <dbReference type="NCBI Taxonomy" id="2562237"/>
    <lineage>
        <taxon>Eukaryota</taxon>
        <taxon>Sar</taxon>
        <taxon>Alveolata</taxon>
        <taxon>Dinophyceae</taxon>
        <taxon>Suessiales</taxon>
        <taxon>Symbiodiniaceae</taxon>
        <taxon>Cladocopium</taxon>
    </lineage>
</organism>
<keyword evidence="2" id="KW-0812">Transmembrane</keyword>
<name>A0A9P1CJR2_9DINO</name>
<protein>
    <submittedName>
        <fullName evidence="3">Uncharacterized protein</fullName>
    </submittedName>
</protein>
<reference evidence="4 5" key="2">
    <citation type="submission" date="2024-05" db="EMBL/GenBank/DDBJ databases">
        <authorList>
            <person name="Chen Y."/>
            <person name="Shah S."/>
            <person name="Dougan E. K."/>
            <person name="Thang M."/>
            <person name="Chan C."/>
        </authorList>
    </citation>
    <scope>NUCLEOTIDE SEQUENCE [LARGE SCALE GENOMIC DNA]</scope>
</reference>
<dbReference type="Proteomes" id="UP001152797">
    <property type="component" value="Unassembled WGS sequence"/>
</dbReference>
<keyword evidence="2" id="KW-0472">Membrane</keyword>
<accession>A0A9P1CJR2</accession>
<dbReference type="OrthoDB" id="433922at2759"/>
<feature type="compositionally biased region" description="Basic residues" evidence="1">
    <location>
        <begin position="322"/>
        <end position="348"/>
    </location>
</feature>
<dbReference type="EMBL" id="CAMXCT020001700">
    <property type="protein sequence ID" value="CAL1145712.1"/>
    <property type="molecule type" value="Genomic_DNA"/>
</dbReference>
<dbReference type="EMBL" id="CAMXCT010001700">
    <property type="protein sequence ID" value="CAI3992337.1"/>
    <property type="molecule type" value="Genomic_DNA"/>
</dbReference>
<feature type="compositionally biased region" description="Low complexity" evidence="1">
    <location>
        <begin position="349"/>
        <end position="367"/>
    </location>
</feature>
<comment type="caution">
    <text evidence="3">The sequence shown here is derived from an EMBL/GenBank/DDBJ whole genome shotgun (WGS) entry which is preliminary data.</text>
</comment>
<dbReference type="EMBL" id="CAMXCT030001700">
    <property type="protein sequence ID" value="CAL4779649.1"/>
    <property type="molecule type" value="Genomic_DNA"/>
</dbReference>
<feature type="compositionally biased region" description="Basic and acidic residues" evidence="1">
    <location>
        <begin position="377"/>
        <end position="387"/>
    </location>
</feature>
<dbReference type="AlphaFoldDB" id="A0A9P1CJR2"/>
<evidence type="ECO:0000256" key="2">
    <source>
        <dbReference type="SAM" id="Phobius"/>
    </source>
</evidence>
<feature type="transmembrane region" description="Helical" evidence="2">
    <location>
        <begin position="54"/>
        <end position="77"/>
    </location>
</feature>
<evidence type="ECO:0000256" key="1">
    <source>
        <dbReference type="SAM" id="MobiDB-lite"/>
    </source>
</evidence>
<proteinExistence type="predicted"/>
<evidence type="ECO:0000313" key="3">
    <source>
        <dbReference type="EMBL" id="CAI3992337.1"/>
    </source>
</evidence>